<feature type="chain" id="PRO_5007600123" evidence="10">
    <location>
        <begin position="28"/>
        <end position="790"/>
    </location>
</feature>
<evidence type="ECO:0000259" key="11">
    <source>
        <dbReference type="Pfam" id="PF00593"/>
    </source>
</evidence>
<comment type="similarity">
    <text evidence="8 9">Belongs to the TonB-dependent receptor family.</text>
</comment>
<comment type="caution">
    <text evidence="13">The sequence shown here is derived from an EMBL/GenBank/DDBJ whole genome shotgun (WGS) entry which is preliminary data.</text>
</comment>
<proteinExistence type="inferred from homology"/>
<accession>A0A154QJI9</accession>
<evidence type="ECO:0000256" key="2">
    <source>
        <dbReference type="ARBA" id="ARBA00022448"/>
    </source>
</evidence>
<dbReference type="eggNOG" id="COG4771">
    <property type="taxonomic scope" value="Bacteria"/>
</dbReference>
<evidence type="ECO:0000256" key="10">
    <source>
        <dbReference type="SAM" id="SignalP"/>
    </source>
</evidence>
<dbReference type="InterPro" id="IPR036942">
    <property type="entry name" value="Beta-barrel_TonB_sf"/>
</dbReference>
<evidence type="ECO:0000256" key="7">
    <source>
        <dbReference type="ARBA" id="ARBA00023237"/>
    </source>
</evidence>
<dbReference type="Proteomes" id="UP000076131">
    <property type="component" value="Unassembled WGS sequence"/>
</dbReference>
<dbReference type="PROSITE" id="PS52016">
    <property type="entry name" value="TONB_DEPENDENT_REC_3"/>
    <property type="match status" value="1"/>
</dbReference>
<dbReference type="CDD" id="cd01347">
    <property type="entry name" value="ligand_gated_channel"/>
    <property type="match status" value="1"/>
</dbReference>
<keyword evidence="10" id="KW-0732">Signal</keyword>
<dbReference type="AlphaFoldDB" id="A0A154QJI9"/>
<feature type="domain" description="TonB-dependent receptor-like beta-barrel" evidence="11">
    <location>
        <begin position="306"/>
        <end position="749"/>
    </location>
</feature>
<sequence length="790" mass="84323">MSKRSNPIALAWLPAAVLLALAGNAAAQDVAQPAPAKAKSLDAVVVTGTRVSNRTAGESLAPIDVLNPDDLQGTGTSELATALSRLLPSLNFPRPSLTDGTDGSRPAQLRGLSPDQVLVLVNGKRRHTGAIVNLNGTQGRGSSPVDLNAIPIGAVKRIEVLRDGAAAQYGSDAIAGVINIVLKDGADGGSVAGSVGQYSAGDGLQREASGDIGFRLGQDGWLRVAAAAGKDGYTDRAGPDLRNPADPSYARVNQRFGDPEVTHQGIFLNSQYDLSPNVNVYAFANASNRDAESAGFYRPGLDRRNIRAIYPDGFLPLIATTSKDRAFVAGIRGTTANYWHWDLSGNYGKNSLQFDVNHSLNTQLGPTSPTHFYAGRLNNTEKLLNADFSRDFDVGGLAGPLTLAFGGEYRHENYTIDAGDSSSYFGGGSQVFPGFRPSDAGSNSRHSYALYGELDADLTQKLSGSVALRHEKYSDFGNTTSGKLSARYAFTDKVALRATASNGFRAPSLAQQSYSTTSTVFISSVPYEVRTFPVNSSVGRAFGAEPLKAEKSVNYSLGLVLQPTDRTALTIDAYQIRIGNRIVLSENLTGTAVTNYLTAHGFPGVTGGRYFTNAVDTRTRGVDIVGSWRTELAGGGLDLTLGYNYNKTDIINTRPNPAILAQNGLNLQRMGRTEKGRITVGAPRDKLTLGGNWTLGHWGLRSTVARYGKFTVLNNNPANDQTFGAKWVLDLAGDYRLDNWTFTLGADNVFDEYPDKVIAANSTSGILPYSSSSPFGFNGAYVYGKVAYRW</sequence>
<protein>
    <submittedName>
        <fullName evidence="13">Ligand-gated channel</fullName>
    </submittedName>
</protein>
<dbReference type="Gene3D" id="2.170.130.10">
    <property type="entry name" value="TonB-dependent receptor, plug domain"/>
    <property type="match status" value="1"/>
</dbReference>
<keyword evidence="6 8" id="KW-0472">Membrane</keyword>
<dbReference type="Pfam" id="PF00593">
    <property type="entry name" value="TonB_dep_Rec_b-barrel"/>
    <property type="match status" value="1"/>
</dbReference>
<dbReference type="EMBL" id="LVJS01000029">
    <property type="protein sequence ID" value="KZC24338.1"/>
    <property type="molecule type" value="Genomic_DNA"/>
</dbReference>
<reference evidence="13 14" key="1">
    <citation type="journal article" date="2016" name="MBio">
        <title>Lateral Gene Transfer in a Heavy Metal-Contaminated-Groundwater Microbial Community.</title>
        <authorList>
            <person name="Hemme C.L."/>
            <person name="Green S.J."/>
            <person name="Rishishwar L."/>
            <person name="Prakash O."/>
            <person name="Pettenato A."/>
            <person name="Chakraborty R."/>
            <person name="Deutschbauer A.M."/>
            <person name="Van Nostrand J.D."/>
            <person name="Wu L."/>
            <person name="He Z."/>
            <person name="Jordan I.K."/>
            <person name="Hazen T.C."/>
            <person name="Arkin A.P."/>
            <person name="Kostka J.E."/>
            <person name="Zhou J."/>
        </authorList>
    </citation>
    <scope>NUCLEOTIDE SEQUENCE [LARGE SCALE GENOMIC DNA]</scope>
    <source>
        <strain evidence="13 14">FW104-T7</strain>
    </source>
</reference>
<feature type="signal peptide" evidence="10">
    <location>
        <begin position="1"/>
        <end position="27"/>
    </location>
</feature>
<dbReference type="STRING" id="416169.RHOFW104T7_09095"/>
<evidence type="ECO:0000256" key="9">
    <source>
        <dbReference type="RuleBase" id="RU003357"/>
    </source>
</evidence>
<evidence type="ECO:0000256" key="3">
    <source>
        <dbReference type="ARBA" id="ARBA00022452"/>
    </source>
</evidence>
<keyword evidence="2 8" id="KW-0813">Transport</keyword>
<dbReference type="SUPFAM" id="SSF56935">
    <property type="entry name" value="Porins"/>
    <property type="match status" value="1"/>
</dbReference>
<organism evidence="13 14">
    <name type="scientific">Rhodanobacter thiooxydans</name>
    <dbReference type="NCBI Taxonomy" id="416169"/>
    <lineage>
        <taxon>Bacteria</taxon>
        <taxon>Pseudomonadati</taxon>
        <taxon>Pseudomonadota</taxon>
        <taxon>Gammaproteobacteria</taxon>
        <taxon>Lysobacterales</taxon>
        <taxon>Rhodanobacteraceae</taxon>
        <taxon>Rhodanobacter</taxon>
    </lineage>
</organism>
<evidence type="ECO:0000256" key="8">
    <source>
        <dbReference type="PROSITE-ProRule" id="PRU01360"/>
    </source>
</evidence>
<evidence type="ECO:0000259" key="12">
    <source>
        <dbReference type="Pfam" id="PF07715"/>
    </source>
</evidence>
<dbReference type="RefSeq" id="WP_008436855.1">
    <property type="nucleotide sequence ID" value="NZ_LVJS01000029.1"/>
</dbReference>
<keyword evidence="5 9" id="KW-0798">TonB box</keyword>
<dbReference type="Pfam" id="PF07715">
    <property type="entry name" value="Plug"/>
    <property type="match status" value="1"/>
</dbReference>
<dbReference type="GO" id="GO:0009279">
    <property type="term" value="C:cell outer membrane"/>
    <property type="evidence" value="ECO:0007669"/>
    <property type="project" value="UniProtKB-SubCell"/>
</dbReference>
<dbReference type="PANTHER" id="PTHR47234">
    <property type="match status" value="1"/>
</dbReference>
<evidence type="ECO:0000256" key="1">
    <source>
        <dbReference type="ARBA" id="ARBA00004571"/>
    </source>
</evidence>
<evidence type="ECO:0000256" key="4">
    <source>
        <dbReference type="ARBA" id="ARBA00022692"/>
    </source>
</evidence>
<gene>
    <name evidence="13" type="ORF">RHOFW104T7_09095</name>
</gene>
<evidence type="ECO:0000256" key="5">
    <source>
        <dbReference type="ARBA" id="ARBA00023077"/>
    </source>
</evidence>
<feature type="domain" description="TonB-dependent receptor plug" evidence="12">
    <location>
        <begin position="58"/>
        <end position="177"/>
    </location>
</feature>
<keyword evidence="7 8" id="KW-0998">Cell outer membrane</keyword>
<dbReference type="PANTHER" id="PTHR47234:SF3">
    <property type="entry name" value="SECRETIN_TONB SHORT N-TERMINAL DOMAIN-CONTAINING PROTEIN"/>
    <property type="match status" value="1"/>
</dbReference>
<keyword evidence="14" id="KW-1185">Reference proteome</keyword>
<keyword evidence="4 8" id="KW-0812">Transmembrane</keyword>
<name>A0A154QJI9_9GAMM</name>
<dbReference type="InterPro" id="IPR039426">
    <property type="entry name" value="TonB-dep_rcpt-like"/>
</dbReference>
<evidence type="ECO:0000256" key="6">
    <source>
        <dbReference type="ARBA" id="ARBA00023136"/>
    </source>
</evidence>
<dbReference type="InterPro" id="IPR000531">
    <property type="entry name" value="Beta-barrel_TonB"/>
</dbReference>
<evidence type="ECO:0000313" key="13">
    <source>
        <dbReference type="EMBL" id="KZC24338.1"/>
    </source>
</evidence>
<evidence type="ECO:0000313" key="14">
    <source>
        <dbReference type="Proteomes" id="UP000076131"/>
    </source>
</evidence>
<keyword evidence="3 8" id="KW-1134">Transmembrane beta strand</keyword>
<dbReference type="InterPro" id="IPR037066">
    <property type="entry name" value="Plug_dom_sf"/>
</dbReference>
<comment type="subcellular location">
    <subcellularLocation>
        <location evidence="1 8">Cell outer membrane</location>
        <topology evidence="1 8">Multi-pass membrane protein</topology>
    </subcellularLocation>
</comment>
<dbReference type="Gene3D" id="2.40.170.20">
    <property type="entry name" value="TonB-dependent receptor, beta-barrel domain"/>
    <property type="match status" value="1"/>
</dbReference>
<dbReference type="InterPro" id="IPR012910">
    <property type="entry name" value="Plug_dom"/>
</dbReference>